<dbReference type="AlphaFoldDB" id="A0AAE0BXZ8"/>
<keyword evidence="2" id="KW-0328">Glycosyltransferase</keyword>
<name>A0AAE0BXZ8_9CHLO</name>
<dbReference type="GO" id="GO:0016757">
    <property type="term" value="F:glycosyltransferase activity"/>
    <property type="evidence" value="ECO:0007669"/>
    <property type="project" value="UniProtKB-KW"/>
</dbReference>
<reference evidence="6 7" key="1">
    <citation type="journal article" date="2015" name="Genome Biol. Evol.">
        <title>Comparative Genomics of a Bacterivorous Green Alga Reveals Evolutionary Causalities and Consequences of Phago-Mixotrophic Mode of Nutrition.</title>
        <authorList>
            <person name="Burns J.A."/>
            <person name="Paasch A."/>
            <person name="Narechania A."/>
            <person name="Kim E."/>
        </authorList>
    </citation>
    <scope>NUCLEOTIDE SEQUENCE [LARGE SCALE GENOMIC DNA]</scope>
    <source>
        <strain evidence="6 7">PLY_AMNH</strain>
    </source>
</reference>
<dbReference type="SUPFAM" id="SSF53448">
    <property type="entry name" value="Nucleotide-diphospho-sugar transferases"/>
    <property type="match status" value="1"/>
</dbReference>
<dbReference type="GO" id="GO:0000139">
    <property type="term" value="C:Golgi membrane"/>
    <property type="evidence" value="ECO:0007669"/>
    <property type="project" value="TreeGrafter"/>
</dbReference>
<feature type="signal peptide" evidence="5">
    <location>
        <begin position="1"/>
        <end position="27"/>
    </location>
</feature>
<dbReference type="Proteomes" id="UP001190700">
    <property type="component" value="Unassembled WGS sequence"/>
</dbReference>
<feature type="chain" id="PRO_5042197412" evidence="5">
    <location>
        <begin position="28"/>
        <end position="380"/>
    </location>
</feature>
<feature type="compositionally biased region" description="Basic and acidic residues" evidence="4">
    <location>
        <begin position="116"/>
        <end position="128"/>
    </location>
</feature>
<evidence type="ECO:0000256" key="4">
    <source>
        <dbReference type="SAM" id="MobiDB-lite"/>
    </source>
</evidence>
<dbReference type="InterPro" id="IPR029044">
    <property type="entry name" value="Nucleotide-diphossugar_trans"/>
</dbReference>
<comment type="similarity">
    <text evidence="1">Belongs to the glycosyltransferase 34 family.</text>
</comment>
<feature type="region of interest" description="Disordered" evidence="4">
    <location>
        <begin position="67"/>
        <end position="128"/>
    </location>
</feature>
<protein>
    <submittedName>
        <fullName evidence="6">Uncharacterized protein</fullName>
    </submittedName>
</protein>
<feature type="compositionally biased region" description="Basic and acidic residues" evidence="4">
    <location>
        <begin position="77"/>
        <end position="86"/>
    </location>
</feature>
<dbReference type="InterPro" id="IPR008630">
    <property type="entry name" value="Glyco_trans_34"/>
</dbReference>
<dbReference type="PANTHER" id="PTHR31306">
    <property type="entry name" value="ALPHA-1,6-MANNOSYLTRANSFERASE MNN11-RELATED"/>
    <property type="match status" value="1"/>
</dbReference>
<gene>
    <name evidence="6" type="ORF">CYMTET_46292</name>
</gene>
<evidence type="ECO:0000256" key="3">
    <source>
        <dbReference type="ARBA" id="ARBA00022679"/>
    </source>
</evidence>
<evidence type="ECO:0000313" key="6">
    <source>
        <dbReference type="EMBL" id="KAK3244084.1"/>
    </source>
</evidence>
<dbReference type="Gene3D" id="3.90.550.10">
    <property type="entry name" value="Spore Coat Polysaccharide Biosynthesis Protein SpsA, Chain A"/>
    <property type="match status" value="1"/>
</dbReference>
<keyword evidence="7" id="KW-1185">Reference proteome</keyword>
<evidence type="ECO:0000256" key="1">
    <source>
        <dbReference type="ARBA" id="ARBA00005664"/>
    </source>
</evidence>
<evidence type="ECO:0000256" key="5">
    <source>
        <dbReference type="SAM" id="SignalP"/>
    </source>
</evidence>
<dbReference type="PANTHER" id="PTHR31306:SF4">
    <property type="entry name" value="ALPHA-1,2-GALACTOSYLTRANSFERASE"/>
    <property type="match status" value="1"/>
</dbReference>
<dbReference type="GO" id="GO:0006487">
    <property type="term" value="P:protein N-linked glycosylation"/>
    <property type="evidence" value="ECO:0007669"/>
    <property type="project" value="TreeGrafter"/>
</dbReference>
<comment type="caution">
    <text evidence="6">The sequence shown here is derived from an EMBL/GenBank/DDBJ whole genome shotgun (WGS) entry which is preliminary data.</text>
</comment>
<dbReference type="EMBL" id="LGRX02032306">
    <property type="protein sequence ID" value="KAK3244084.1"/>
    <property type="molecule type" value="Genomic_DNA"/>
</dbReference>
<evidence type="ECO:0000313" key="7">
    <source>
        <dbReference type="Proteomes" id="UP001190700"/>
    </source>
</evidence>
<sequence length="380" mass="43544">MMVMQSLFRLCTVCALSFWVCAPRSGGEEVSSAVHSARASFIWGIGETPQVVEPGREPSPIIATDLRQIGQKGKGKTGSDTKETQRTPRQSSSREGMFSRAERNSRAGLDYTGTSDTREKPPQEASEKRFTILTAYTDEISAYAERSTLNKQLYGLRHRYDVIVERRPFTSGRHPSWEKISLILKHLRSTEYLLWMDADTLIMNAETNLESIVSSIDSRVECEMWACQDQALLNAEDWKASNYNGIPSGYLLNAGVMLFRNTSYVNNFLQDLWALGDYPRYLSQRYDMYLDRKPASDPTRGWPWEQGAFWEILTNSSKARQRMCMSYQRFNVLTNPSESWEDNFVFHMTDWDAKSREGYSYAVLLNMLNPSVKVPSVIRE</sequence>
<proteinExistence type="inferred from homology"/>
<evidence type="ECO:0000256" key="2">
    <source>
        <dbReference type="ARBA" id="ARBA00022676"/>
    </source>
</evidence>
<organism evidence="6 7">
    <name type="scientific">Cymbomonas tetramitiformis</name>
    <dbReference type="NCBI Taxonomy" id="36881"/>
    <lineage>
        <taxon>Eukaryota</taxon>
        <taxon>Viridiplantae</taxon>
        <taxon>Chlorophyta</taxon>
        <taxon>Pyramimonadophyceae</taxon>
        <taxon>Pyramimonadales</taxon>
        <taxon>Pyramimonadaceae</taxon>
        <taxon>Cymbomonas</taxon>
    </lineage>
</organism>
<accession>A0AAE0BXZ8</accession>
<dbReference type="Pfam" id="PF05637">
    <property type="entry name" value="Glyco_transf_34"/>
    <property type="match status" value="1"/>
</dbReference>
<keyword evidence="3" id="KW-0808">Transferase</keyword>
<keyword evidence="5" id="KW-0732">Signal</keyword>